<protein>
    <recommendedName>
        <fullName evidence="1">RNase H type-1 domain-containing protein</fullName>
    </recommendedName>
</protein>
<dbReference type="PANTHER" id="PTHR47723:SF19">
    <property type="entry name" value="POLYNUCLEOTIDYL TRANSFERASE, RIBONUCLEASE H-LIKE SUPERFAMILY PROTEIN"/>
    <property type="match status" value="1"/>
</dbReference>
<dbReference type="OMA" id="MAIFENT"/>
<dbReference type="EMBL" id="MJEQ01004078">
    <property type="protein sequence ID" value="OIT21828.1"/>
    <property type="molecule type" value="Genomic_DNA"/>
</dbReference>
<feature type="domain" description="RNase H type-1" evidence="1">
    <location>
        <begin position="97"/>
        <end position="226"/>
    </location>
</feature>
<dbReference type="PROSITE" id="PS50879">
    <property type="entry name" value="RNASE_H_1"/>
    <property type="match status" value="1"/>
</dbReference>
<dbReference type="GO" id="GO:0004523">
    <property type="term" value="F:RNA-DNA hybrid ribonuclease activity"/>
    <property type="evidence" value="ECO:0007669"/>
    <property type="project" value="InterPro"/>
</dbReference>
<sequence>MQWWLTIPKNEVHRVLLQCLPFVICWEIWKNRCAARFENLHMSSRHIIRQVCHLMSLILQCQFSKLNLPVIWEDKCAYVEKLQQVIHSQLVIWSRPEEGWMKMNVDGCSKGNPGSAGGGGIIRDHRGLMIVAFADYFGLCSNNVAEAMAILQGLCICIDRGFLKTIVESDSLMLVNIINKKVRPPWQIHSIMAQIGELIQKGSFLFVHVFREGNVIADQMASLGEKVRNQIVFTEDLSLPRQVRAYLKQEQDGFPNFRFRQKKNLFC</sequence>
<accession>A0A1J6JZF0</accession>
<dbReference type="Pfam" id="PF13456">
    <property type="entry name" value="RVT_3"/>
    <property type="match status" value="1"/>
</dbReference>
<dbReference type="GO" id="GO:0003676">
    <property type="term" value="F:nucleic acid binding"/>
    <property type="evidence" value="ECO:0007669"/>
    <property type="project" value="InterPro"/>
</dbReference>
<name>A0A1J6JZF0_NICAT</name>
<gene>
    <name evidence="2" type="ORF">A4A49_63405</name>
</gene>
<dbReference type="Proteomes" id="UP000187609">
    <property type="component" value="Unassembled WGS sequence"/>
</dbReference>
<evidence type="ECO:0000259" key="1">
    <source>
        <dbReference type="PROSITE" id="PS50879"/>
    </source>
</evidence>
<dbReference type="AlphaFoldDB" id="A0A1J6JZF0"/>
<dbReference type="CDD" id="cd06222">
    <property type="entry name" value="RNase_H_like"/>
    <property type="match status" value="1"/>
</dbReference>
<dbReference type="InterPro" id="IPR012337">
    <property type="entry name" value="RNaseH-like_sf"/>
</dbReference>
<dbReference type="Gramene" id="OIT21828">
    <property type="protein sequence ID" value="OIT21828"/>
    <property type="gene ID" value="A4A49_63405"/>
</dbReference>
<organism evidence="2 3">
    <name type="scientific">Nicotiana attenuata</name>
    <name type="common">Coyote tobacco</name>
    <dbReference type="NCBI Taxonomy" id="49451"/>
    <lineage>
        <taxon>Eukaryota</taxon>
        <taxon>Viridiplantae</taxon>
        <taxon>Streptophyta</taxon>
        <taxon>Embryophyta</taxon>
        <taxon>Tracheophyta</taxon>
        <taxon>Spermatophyta</taxon>
        <taxon>Magnoliopsida</taxon>
        <taxon>eudicotyledons</taxon>
        <taxon>Gunneridae</taxon>
        <taxon>Pentapetalae</taxon>
        <taxon>asterids</taxon>
        <taxon>lamiids</taxon>
        <taxon>Solanales</taxon>
        <taxon>Solanaceae</taxon>
        <taxon>Nicotianoideae</taxon>
        <taxon>Nicotianeae</taxon>
        <taxon>Nicotiana</taxon>
    </lineage>
</organism>
<evidence type="ECO:0000313" key="2">
    <source>
        <dbReference type="EMBL" id="OIT21828.1"/>
    </source>
</evidence>
<evidence type="ECO:0000313" key="3">
    <source>
        <dbReference type="Proteomes" id="UP000187609"/>
    </source>
</evidence>
<dbReference type="InterPro" id="IPR053151">
    <property type="entry name" value="RNase_H-like"/>
</dbReference>
<reference evidence="2" key="1">
    <citation type="submission" date="2016-11" db="EMBL/GenBank/DDBJ databases">
        <title>The genome of Nicotiana attenuata.</title>
        <authorList>
            <person name="Xu S."/>
            <person name="Brockmoeller T."/>
            <person name="Gaquerel E."/>
            <person name="Navarro A."/>
            <person name="Kuhl H."/>
            <person name="Gase K."/>
            <person name="Ling Z."/>
            <person name="Zhou W."/>
            <person name="Kreitzer C."/>
            <person name="Stanke M."/>
            <person name="Tang H."/>
            <person name="Lyons E."/>
            <person name="Pandey P."/>
            <person name="Pandey S.P."/>
            <person name="Timmermann B."/>
            <person name="Baldwin I.T."/>
        </authorList>
    </citation>
    <scope>NUCLEOTIDE SEQUENCE [LARGE SCALE GENOMIC DNA]</scope>
    <source>
        <strain evidence="2">UT</strain>
    </source>
</reference>
<proteinExistence type="predicted"/>
<dbReference type="Gene3D" id="3.30.420.10">
    <property type="entry name" value="Ribonuclease H-like superfamily/Ribonuclease H"/>
    <property type="match status" value="1"/>
</dbReference>
<dbReference type="InterPro" id="IPR002156">
    <property type="entry name" value="RNaseH_domain"/>
</dbReference>
<keyword evidence="3" id="KW-1185">Reference proteome</keyword>
<dbReference type="InterPro" id="IPR044730">
    <property type="entry name" value="RNase_H-like_dom_plant"/>
</dbReference>
<dbReference type="SMR" id="A0A1J6JZF0"/>
<dbReference type="SUPFAM" id="SSF53098">
    <property type="entry name" value="Ribonuclease H-like"/>
    <property type="match status" value="1"/>
</dbReference>
<dbReference type="InterPro" id="IPR036397">
    <property type="entry name" value="RNaseH_sf"/>
</dbReference>
<comment type="caution">
    <text evidence="2">The sequence shown here is derived from an EMBL/GenBank/DDBJ whole genome shotgun (WGS) entry which is preliminary data.</text>
</comment>
<dbReference type="PANTHER" id="PTHR47723">
    <property type="entry name" value="OS05G0353850 PROTEIN"/>
    <property type="match status" value="1"/>
</dbReference>